<dbReference type="Proteomes" id="UP000689195">
    <property type="component" value="Unassembled WGS sequence"/>
</dbReference>
<dbReference type="EMBL" id="CAJJDO010000114">
    <property type="protein sequence ID" value="CAD8197227.1"/>
    <property type="molecule type" value="Genomic_DNA"/>
</dbReference>
<protein>
    <submittedName>
        <fullName evidence="1">Uncharacterized protein</fullName>
    </submittedName>
</protein>
<gene>
    <name evidence="1" type="ORF">PPENT_87.1.T1140183</name>
</gene>
<accession>A0A8S1X713</accession>
<evidence type="ECO:0000313" key="1">
    <source>
        <dbReference type="EMBL" id="CAD8197227.1"/>
    </source>
</evidence>
<evidence type="ECO:0000313" key="2">
    <source>
        <dbReference type="Proteomes" id="UP000689195"/>
    </source>
</evidence>
<organism evidence="1 2">
    <name type="scientific">Paramecium pentaurelia</name>
    <dbReference type="NCBI Taxonomy" id="43138"/>
    <lineage>
        <taxon>Eukaryota</taxon>
        <taxon>Sar</taxon>
        <taxon>Alveolata</taxon>
        <taxon>Ciliophora</taxon>
        <taxon>Intramacronucleata</taxon>
        <taxon>Oligohymenophorea</taxon>
        <taxon>Peniculida</taxon>
        <taxon>Parameciidae</taxon>
        <taxon>Paramecium</taxon>
    </lineage>
</organism>
<sequence>MKQFYQDFGSLMYKIQMKPFAINGIELKRLFQLKVKKQQIIQSVGNLTGKIYENDVNVILFNYDNKTFTSHYQNLLLKKFFQKILQKYLKKHKEYCLSFSKQILILTSSKINIQKQHLILEKLQSCFHNDKRRRRRRQKVCFKYFSIILQLKYIYWKRVSQKQKLYVFFNRNQFNLQN</sequence>
<proteinExistence type="predicted"/>
<keyword evidence="2" id="KW-1185">Reference proteome</keyword>
<reference evidence="1" key="1">
    <citation type="submission" date="2021-01" db="EMBL/GenBank/DDBJ databases">
        <authorList>
            <consortium name="Genoscope - CEA"/>
            <person name="William W."/>
        </authorList>
    </citation>
    <scope>NUCLEOTIDE SEQUENCE</scope>
</reference>
<comment type="caution">
    <text evidence="1">The sequence shown here is derived from an EMBL/GenBank/DDBJ whole genome shotgun (WGS) entry which is preliminary data.</text>
</comment>
<name>A0A8S1X713_9CILI</name>
<dbReference type="AlphaFoldDB" id="A0A8S1X713"/>